<sequence>MSIWRTSLRIAVREARRAKGRTAMVLVLISLPVLGLAFAAVTYDMFDLRPSEKIDRQIGAADAKIQWYDHTAIRQNLSGDSWTNEVENAGPGKPFQPTEREVLAQLPPGSTVAPLSSAWLEMRTAAGIGSLEVVGIDAASPLAKGIVTVLDGRAPKAGNEVALSRQSMDRMGTHIGGTVQDAARTTTYSVVGLVESPSNLGELMVTPPDTEQVSGWLVDTPGPVLWSDVRQLNAQGIVVESRSVNLDPPANPEGVLPDSGGGGRAEGLQIAAVIGGLGLFEVVLLAGPAFAIGARRRRRELALVSANGGTPAHLRRIVLADGVVLGLAGAVFGIVLGSAAAVVARPLVEVYVAGERAGGYRFYPVALALVAALALVTGVLAALVPAVSAARQDVVAALTGRRGALRSRRRWVVLGVLLVVFGGLVAVAGALTGRAVGILGGLVLAELGLVLITPALVGVIASLGRSLPLGPRIALRDTARNRAAAAPAISAVMAAVASCVALGTFLASDNDRQVDQYRTGLPLGYAAIQLADADKGVPTTDRVTAAVSPSLAVTGVQQVDGITCPTKGGESQWCYVAAKMPAELACPFSTTAGELPPEQQKQALADPRCASARYQFGNSPFNAVVGTGANMAALSAPSAEDLRAAATVLAAGGAVVSDPHLLTDGKLTLEVRGDDGSGDGTEKVLRSATVAGYALRTGVEAAQGPPAIGMVQRTYLSPGAVAALGLSTVPEGFVVSTAKVPDQSAQDKLAAAVAELPGQGYAVVETGAPTGVPLEALVLAAAAIIVALGATFVATGLTAADGRADLSTLAAIGAAPSVRRVLTLSQAGVIAGLGSLLGTAAGLGTGWAILAAYNRQFTGRWPQELPYPFAVPGVVLLLLVSIPVIAMLGTGLVTRARLPIERRAD</sequence>
<feature type="transmembrane region" description="Helical" evidence="7">
    <location>
        <begin position="323"/>
        <end position="343"/>
    </location>
</feature>
<feature type="transmembrane region" description="Helical" evidence="7">
    <location>
        <begin position="438"/>
        <end position="463"/>
    </location>
</feature>
<feature type="transmembrane region" description="Helical" evidence="7">
    <location>
        <begin position="411"/>
        <end position="432"/>
    </location>
</feature>
<evidence type="ECO:0000256" key="5">
    <source>
        <dbReference type="ARBA" id="ARBA00023136"/>
    </source>
</evidence>
<evidence type="ECO:0000256" key="7">
    <source>
        <dbReference type="SAM" id="Phobius"/>
    </source>
</evidence>
<evidence type="ECO:0000256" key="3">
    <source>
        <dbReference type="ARBA" id="ARBA00022692"/>
    </source>
</evidence>
<organism evidence="9 10">
    <name type="scientific">Asanoa hainanensis</name>
    <dbReference type="NCBI Taxonomy" id="560556"/>
    <lineage>
        <taxon>Bacteria</taxon>
        <taxon>Bacillati</taxon>
        <taxon>Actinomycetota</taxon>
        <taxon>Actinomycetes</taxon>
        <taxon>Micromonosporales</taxon>
        <taxon>Micromonosporaceae</taxon>
        <taxon>Asanoa</taxon>
    </lineage>
</organism>
<comment type="subcellular location">
    <subcellularLocation>
        <location evidence="1">Cell membrane</location>
        <topology evidence="1">Multi-pass membrane protein</topology>
    </subcellularLocation>
</comment>
<protein>
    <submittedName>
        <fullName evidence="9">Putative ABC transport system permease protein</fullName>
    </submittedName>
</protein>
<keyword evidence="4 7" id="KW-1133">Transmembrane helix</keyword>
<evidence type="ECO:0000259" key="8">
    <source>
        <dbReference type="Pfam" id="PF02687"/>
    </source>
</evidence>
<evidence type="ECO:0000256" key="6">
    <source>
        <dbReference type="ARBA" id="ARBA00038076"/>
    </source>
</evidence>
<dbReference type="InterPro" id="IPR003838">
    <property type="entry name" value="ABC3_permease_C"/>
</dbReference>
<dbReference type="PANTHER" id="PTHR30572:SF4">
    <property type="entry name" value="ABC TRANSPORTER PERMEASE YTRF"/>
    <property type="match status" value="1"/>
</dbReference>
<dbReference type="OrthoDB" id="3405625at2"/>
<feature type="transmembrane region" description="Helical" evidence="7">
    <location>
        <begin position="363"/>
        <end position="390"/>
    </location>
</feature>
<dbReference type="EMBL" id="FZPH01000018">
    <property type="protein sequence ID" value="SNT64776.1"/>
    <property type="molecule type" value="Genomic_DNA"/>
</dbReference>
<accession>A0A239PCG0</accession>
<feature type="transmembrane region" description="Helical" evidence="7">
    <location>
        <begin position="821"/>
        <end position="849"/>
    </location>
</feature>
<keyword evidence="10" id="KW-1185">Reference proteome</keyword>
<dbReference type="GO" id="GO:0022857">
    <property type="term" value="F:transmembrane transporter activity"/>
    <property type="evidence" value="ECO:0007669"/>
    <property type="project" value="TreeGrafter"/>
</dbReference>
<feature type="transmembrane region" description="Helical" evidence="7">
    <location>
        <begin position="869"/>
        <end position="893"/>
    </location>
</feature>
<evidence type="ECO:0000256" key="2">
    <source>
        <dbReference type="ARBA" id="ARBA00022475"/>
    </source>
</evidence>
<dbReference type="GO" id="GO:0005886">
    <property type="term" value="C:plasma membrane"/>
    <property type="evidence" value="ECO:0007669"/>
    <property type="project" value="UniProtKB-SubCell"/>
</dbReference>
<feature type="transmembrane region" description="Helical" evidence="7">
    <location>
        <begin position="776"/>
        <end position="800"/>
    </location>
</feature>
<evidence type="ECO:0000313" key="9">
    <source>
        <dbReference type="EMBL" id="SNT64776.1"/>
    </source>
</evidence>
<keyword evidence="2" id="KW-1003">Cell membrane</keyword>
<dbReference type="AlphaFoldDB" id="A0A239PCG0"/>
<feature type="transmembrane region" description="Helical" evidence="7">
    <location>
        <begin position="484"/>
        <end position="507"/>
    </location>
</feature>
<keyword evidence="5 7" id="KW-0472">Membrane</keyword>
<dbReference type="PANTHER" id="PTHR30572">
    <property type="entry name" value="MEMBRANE COMPONENT OF TRANSPORTER-RELATED"/>
    <property type="match status" value="1"/>
</dbReference>
<comment type="similarity">
    <text evidence="6">Belongs to the ABC-4 integral membrane protein family.</text>
</comment>
<dbReference type="Proteomes" id="UP000198362">
    <property type="component" value="Unassembled WGS sequence"/>
</dbReference>
<reference evidence="9 10" key="1">
    <citation type="submission" date="2017-06" db="EMBL/GenBank/DDBJ databases">
        <authorList>
            <person name="Kim H.J."/>
            <person name="Triplett B.A."/>
        </authorList>
    </citation>
    <scope>NUCLEOTIDE SEQUENCE [LARGE SCALE GENOMIC DNA]</scope>
    <source>
        <strain evidence="9 10">CGMCC 4.5593</strain>
    </source>
</reference>
<feature type="domain" description="ABC3 transporter permease C-terminal" evidence="8">
    <location>
        <begin position="276"/>
        <end position="392"/>
    </location>
</feature>
<dbReference type="RefSeq" id="WP_089254594.1">
    <property type="nucleotide sequence ID" value="NZ_FZPH01000018.1"/>
</dbReference>
<keyword evidence="3 7" id="KW-0812">Transmembrane</keyword>
<proteinExistence type="inferred from homology"/>
<evidence type="ECO:0000256" key="1">
    <source>
        <dbReference type="ARBA" id="ARBA00004651"/>
    </source>
</evidence>
<gene>
    <name evidence="9" type="ORF">SAMN05421812_11851</name>
</gene>
<evidence type="ECO:0000256" key="4">
    <source>
        <dbReference type="ARBA" id="ARBA00022989"/>
    </source>
</evidence>
<evidence type="ECO:0000313" key="10">
    <source>
        <dbReference type="Proteomes" id="UP000198362"/>
    </source>
</evidence>
<feature type="transmembrane region" description="Helical" evidence="7">
    <location>
        <begin position="270"/>
        <end position="292"/>
    </location>
</feature>
<dbReference type="InterPro" id="IPR050250">
    <property type="entry name" value="Macrolide_Exporter_MacB"/>
</dbReference>
<name>A0A239PCG0_9ACTN</name>
<dbReference type="Pfam" id="PF02687">
    <property type="entry name" value="FtsX"/>
    <property type="match status" value="1"/>
</dbReference>